<proteinExistence type="predicted"/>
<dbReference type="InterPro" id="IPR004875">
    <property type="entry name" value="DDE_SF_endonuclease_dom"/>
</dbReference>
<accession>A0A4S4KXW1</accession>
<evidence type="ECO:0000259" key="2">
    <source>
        <dbReference type="Pfam" id="PF03184"/>
    </source>
</evidence>
<dbReference type="Proteomes" id="UP000310158">
    <property type="component" value="Unassembled WGS sequence"/>
</dbReference>
<dbReference type="AlphaFoldDB" id="A0A4S4KXW1"/>
<dbReference type="CDD" id="cd06503">
    <property type="entry name" value="ATP-synt_Fo_b"/>
    <property type="match status" value="1"/>
</dbReference>
<dbReference type="OrthoDB" id="3064354at2759"/>
<organism evidence="3 4">
    <name type="scientific">Bondarzewia mesenterica</name>
    <dbReference type="NCBI Taxonomy" id="1095465"/>
    <lineage>
        <taxon>Eukaryota</taxon>
        <taxon>Fungi</taxon>
        <taxon>Dikarya</taxon>
        <taxon>Basidiomycota</taxon>
        <taxon>Agaricomycotina</taxon>
        <taxon>Agaricomycetes</taxon>
        <taxon>Russulales</taxon>
        <taxon>Bondarzewiaceae</taxon>
        <taxon>Bondarzewia</taxon>
    </lineage>
</organism>
<keyword evidence="4" id="KW-1185">Reference proteome</keyword>
<name>A0A4S4KXW1_9AGAM</name>
<feature type="region of interest" description="Disordered" evidence="1">
    <location>
        <begin position="108"/>
        <end position="133"/>
    </location>
</feature>
<feature type="region of interest" description="Disordered" evidence="1">
    <location>
        <begin position="177"/>
        <end position="279"/>
    </location>
</feature>
<dbReference type="EMBL" id="SGPL01001282">
    <property type="protein sequence ID" value="THH03719.1"/>
    <property type="molecule type" value="Genomic_DNA"/>
</dbReference>
<sequence>ILPICLPPHTTHRLQPCDVGVFGPLASAWKKEVTLTSQHYVRITKENLLLHYHSARQKAFTNTIISGAFLKTGIWPRDRSVIEESAFAPALNMTTQAALPLSISRPALGGDTAEAGPSQCTPSGDPYQTVPPTLPCTSSQSAYRRVYEDLHMFAEAAKKQMEAAVVEKVERAAERAQRKAEAEAEKARKKAEANAERTRKKVEMEAEKARKKVEMEAEKARKKVEMEAEKARKKAEMEVEKARKKAEADEARMQRDSEEAVCAEGAGDHVSKASKPRPR</sequence>
<dbReference type="SUPFAM" id="SSF47162">
    <property type="entry name" value="Apolipoprotein"/>
    <property type="match status" value="1"/>
</dbReference>
<comment type="caution">
    <text evidence="3">The sequence shown here is derived from an EMBL/GenBank/DDBJ whole genome shotgun (WGS) entry which is preliminary data.</text>
</comment>
<dbReference type="Pfam" id="PF03184">
    <property type="entry name" value="DDE_1"/>
    <property type="match status" value="1"/>
</dbReference>
<gene>
    <name evidence="3" type="ORF">EW146_g10358</name>
</gene>
<dbReference type="GO" id="GO:0003676">
    <property type="term" value="F:nucleic acid binding"/>
    <property type="evidence" value="ECO:0007669"/>
    <property type="project" value="InterPro"/>
</dbReference>
<reference evidence="3 4" key="1">
    <citation type="submission" date="2019-02" db="EMBL/GenBank/DDBJ databases">
        <title>Genome sequencing of the rare red list fungi Bondarzewia mesenterica.</title>
        <authorList>
            <person name="Buettner E."/>
            <person name="Kellner H."/>
        </authorList>
    </citation>
    <scope>NUCLEOTIDE SEQUENCE [LARGE SCALE GENOMIC DNA]</scope>
    <source>
        <strain evidence="3 4">DSM 108281</strain>
    </source>
</reference>
<feature type="non-terminal residue" evidence="3">
    <location>
        <position position="1"/>
    </location>
</feature>
<evidence type="ECO:0000256" key="1">
    <source>
        <dbReference type="SAM" id="MobiDB-lite"/>
    </source>
</evidence>
<feature type="compositionally biased region" description="Basic and acidic residues" evidence="1">
    <location>
        <begin position="177"/>
        <end position="258"/>
    </location>
</feature>
<protein>
    <recommendedName>
        <fullName evidence="2">DDE-1 domain-containing protein</fullName>
    </recommendedName>
</protein>
<feature type="domain" description="DDE-1" evidence="2">
    <location>
        <begin position="2"/>
        <end position="67"/>
    </location>
</feature>
<evidence type="ECO:0000313" key="4">
    <source>
        <dbReference type="Proteomes" id="UP000310158"/>
    </source>
</evidence>
<evidence type="ECO:0000313" key="3">
    <source>
        <dbReference type="EMBL" id="THH03719.1"/>
    </source>
</evidence>